<reference evidence="1" key="1">
    <citation type="submission" date="2022-03" db="EMBL/GenBank/DDBJ databases">
        <title>Draft genome sequence of Aduncisulcus paluster, a free-living microaerophilic Fornicata.</title>
        <authorList>
            <person name="Yuyama I."/>
            <person name="Kume K."/>
            <person name="Tamura T."/>
            <person name="Inagaki Y."/>
            <person name="Hashimoto T."/>
        </authorList>
    </citation>
    <scope>NUCLEOTIDE SEQUENCE</scope>
    <source>
        <strain evidence="1">NY0171</strain>
    </source>
</reference>
<evidence type="ECO:0000313" key="1">
    <source>
        <dbReference type="EMBL" id="GKT28408.1"/>
    </source>
</evidence>
<organism evidence="1 2">
    <name type="scientific">Aduncisulcus paluster</name>
    <dbReference type="NCBI Taxonomy" id="2918883"/>
    <lineage>
        <taxon>Eukaryota</taxon>
        <taxon>Metamonada</taxon>
        <taxon>Carpediemonas-like organisms</taxon>
        <taxon>Aduncisulcus</taxon>
    </lineage>
</organism>
<protein>
    <submittedName>
        <fullName evidence="1">Uncharacterized protein</fullName>
    </submittedName>
</protein>
<dbReference type="Proteomes" id="UP001057375">
    <property type="component" value="Unassembled WGS sequence"/>
</dbReference>
<evidence type="ECO:0000313" key="2">
    <source>
        <dbReference type="Proteomes" id="UP001057375"/>
    </source>
</evidence>
<gene>
    <name evidence="1" type="ORF">ADUPG1_004933</name>
</gene>
<sequence length="105" mass="11517">LFFSTSFPQFGHVPSMLSSGIPDILVPKWEARPLRKTAHSSAVTGSVLSPTKGAINWVFADSFCSSVACSLSMMAVKVSSVSFLKALFHLIFIFLFPLKLKLYCQ</sequence>
<accession>A0ABQ5K763</accession>
<dbReference type="EMBL" id="BQXS01007720">
    <property type="protein sequence ID" value="GKT28408.1"/>
    <property type="molecule type" value="Genomic_DNA"/>
</dbReference>
<proteinExistence type="predicted"/>
<comment type="caution">
    <text evidence="1">The sequence shown here is derived from an EMBL/GenBank/DDBJ whole genome shotgun (WGS) entry which is preliminary data.</text>
</comment>
<feature type="non-terminal residue" evidence="1">
    <location>
        <position position="1"/>
    </location>
</feature>
<name>A0ABQ5K763_9EUKA</name>
<keyword evidence="2" id="KW-1185">Reference proteome</keyword>